<dbReference type="GO" id="GO:0015020">
    <property type="term" value="F:glucuronosyltransferase activity"/>
    <property type="evidence" value="ECO:0007669"/>
    <property type="project" value="TreeGrafter"/>
</dbReference>
<dbReference type="Gene3D" id="3.90.550.10">
    <property type="entry name" value="Spore Coat Polysaccharide Biosynthesis Protein SpsA, Chain A"/>
    <property type="match status" value="1"/>
</dbReference>
<evidence type="ECO:0000256" key="2">
    <source>
        <dbReference type="ARBA" id="ARBA00022692"/>
    </source>
</evidence>
<evidence type="ECO:0000256" key="5">
    <source>
        <dbReference type="ARBA" id="ARBA00023136"/>
    </source>
</evidence>
<proteinExistence type="predicted"/>
<dbReference type="PANTHER" id="PTHR12270">
    <property type="entry name" value="GLYCOSYLTRANSFERASE-RELATED"/>
    <property type="match status" value="1"/>
</dbReference>
<feature type="domain" description="Dynein heavy chain tail" evidence="7">
    <location>
        <begin position="485"/>
        <end position="660"/>
    </location>
</feature>
<dbReference type="InterPro" id="IPR051292">
    <property type="entry name" value="Xyl/GlcA_transferase"/>
</dbReference>
<evidence type="ECO:0000256" key="3">
    <source>
        <dbReference type="ARBA" id="ARBA00022968"/>
    </source>
</evidence>
<dbReference type="InterPro" id="IPR013594">
    <property type="entry name" value="Dynein_heavy_tail"/>
</dbReference>
<keyword evidence="3" id="KW-0735">Signal-anchor</keyword>
<accession>A0AA88HU41</accession>
<dbReference type="GO" id="GO:0035269">
    <property type="term" value="P:protein O-linked glycosylation via mannose"/>
    <property type="evidence" value="ECO:0007669"/>
    <property type="project" value="TreeGrafter"/>
</dbReference>
<dbReference type="GO" id="GO:0042285">
    <property type="term" value="F:xylosyltransferase activity"/>
    <property type="evidence" value="ECO:0007669"/>
    <property type="project" value="TreeGrafter"/>
</dbReference>
<dbReference type="EMBL" id="JAVRJZ010000012">
    <property type="protein sequence ID" value="KAK2715835.1"/>
    <property type="molecule type" value="Genomic_DNA"/>
</dbReference>
<evidence type="ECO:0000256" key="4">
    <source>
        <dbReference type="ARBA" id="ARBA00022989"/>
    </source>
</evidence>
<protein>
    <recommendedName>
        <fullName evidence="7">Dynein heavy chain tail domain-containing protein</fullName>
    </recommendedName>
</protein>
<comment type="subcellular location">
    <subcellularLocation>
        <location evidence="1">Membrane</location>
        <topology evidence="1">Single-pass type II membrane protein</topology>
    </subcellularLocation>
</comment>
<evidence type="ECO:0000313" key="9">
    <source>
        <dbReference type="Proteomes" id="UP001187531"/>
    </source>
</evidence>
<dbReference type="PANTHER" id="PTHR12270:SF25">
    <property type="entry name" value="GLYCOSYLTRANSFERASE-LIKE PROTEIN LARGE"/>
    <property type="match status" value="1"/>
</dbReference>
<keyword evidence="9" id="KW-1185">Reference proteome</keyword>
<dbReference type="SUPFAM" id="SSF53448">
    <property type="entry name" value="Nucleotide-diphospho-sugar transferases"/>
    <property type="match status" value="1"/>
</dbReference>
<organism evidence="8 9">
    <name type="scientific">Artemia franciscana</name>
    <name type="common">Brine shrimp</name>
    <name type="synonym">Artemia sanfranciscana</name>
    <dbReference type="NCBI Taxonomy" id="6661"/>
    <lineage>
        <taxon>Eukaryota</taxon>
        <taxon>Metazoa</taxon>
        <taxon>Ecdysozoa</taxon>
        <taxon>Arthropoda</taxon>
        <taxon>Crustacea</taxon>
        <taxon>Branchiopoda</taxon>
        <taxon>Anostraca</taxon>
        <taxon>Artemiidae</taxon>
        <taxon>Artemia</taxon>
    </lineage>
</organism>
<keyword evidence="4" id="KW-1133">Transmembrane helix</keyword>
<comment type="caution">
    <text evidence="8">The sequence shown here is derived from an EMBL/GenBank/DDBJ whole genome shotgun (WGS) entry which is preliminary data.</text>
</comment>
<dbReference type="Pfam" id="PF13896">
    <property type="entry name" value="Glyco_transf_49"/>
    <property type="match status" value="2"/>
</dbReference>
<evidence type="ECO:0000256" key="6">
    <source>
        <dbReference type="ARBA" id="ARBA00023180"/>
    </source>
</evidence>
<evidence type="ECO:0000259" key="7">
    <source>
        <dbReference type="Pfam" id="PF08385"/>
    </source>
</evidence>
<evidence type="ECO:0000256" key="1">
    <source>
        <dbReference type="ARBA" id="ARBA00004606"/>
    </source>
</evidence>
<dbReference type="GO" id="GO:0005794">
    <property type="term" value="C:Golgi apparatus"/>
    <property type="evidence" value="ECO:0007669"/>
    <property type="project" value="TreeGrafter"/>
</dbReference>
<dbReference type="FunFam" id="3.90.550.10:FF:000229">
    <property type="entry name" value="Glycosyltransferase-like protein LARGE"/>
    <property type="match status" value="1"/>
</dbReference>
<keyword evidence="2" id="KW-0812">Transmembrane</keyword>
<keyword evidence="6" id="KW-0325">Glycoprotein</keyword>
<dbReference type="Pfam" id="PF08385">
    <property type="entry name" value="DHC_N1"/>
    <property type="match status" value="1"/>
</dbReference>
<name>A0AA88HU41_ARTSF</name>
<keyword evidence="5" id="KW-0472">Membrane</keyword>
<evidence type="ECO:0000313" key="8">
    <source>
        <dbReference type="EMBL" id="KAK2715835.1"/>
    </source>
</evidence>
<dbReference type="InterPro" id="IPR029044">
    <property type="entry name" value="Nucleotide-diphossugar_trans"/>
</dbReference>
<dbReference type="AlphaFoldDB" id="A0AA88HU41"/>
<dbReference type="GO" id="GO:0016020">
    <property type="term" value="C:membrane"/>
    <property type="evidence" value="ECO:0007669"/>
    <property type="project" value="UniProtKB-SubCell"/>
</dbReference>
<dbReference type="Proteomes" id="UP001187531">
    <property type="component" value="Unassembled WGS sequence"/>
</dbReference>
<sequence length="664" mass="76269">MGTANYSEDDPCFEFKRSRAIKYRTHLYYVESDYEPIRDKYDVTLVAQLSMDRLQMVDALCANWEGPVSLALYLSDAEAQQFLSYVQDSHLLRSRRNIAYHLVYKEGTLYPVNFLRNIAMEQARTRYLFLTDIDFLPMIGLYSTLKKAVQTLKTETSIKALVVPAFETQRYRLNFPKSKAELLSMLDLGTLFTFRYHDWPQGHAPTNYARWRTATTPYKIQWEADFEPYVVVRKDQVPKFDASFQGFGWNKVAHSMELAAKNFDFVVLPNAFIIHLPHAPSLDIAKYRRSKQYRKCLKLLKANFVEELKVKYNFDFKKFAEFLDSSDEPRQLIITLIDFQLQASNKPISMEVLEDTEKALYFLKIDPEPVSNRNVRDAFVFGTLTKDILSHIVSFVSYDVLVSMVKCEEIGPCWSSAVKDEIIQVSEEAAVESNRIEKRSKGQTVLSARQNPFPENLSGPAQVAEAEALALMWEHLLKSLAPTWGCALHKEEYWKNRCADLENIYEQLLSQTSKKASNLLEESGSIHVGTMKKLIAATVAALAEGKTILQYIGGVHARFEKVLSLDVNAGFFNNMSNAIKHFAEALDEARTNSSAFQKGIFSQKLLRYYTISTLDKISSYFSFLLFSIDEKSLEECIKKTKLVVEEFRKRVDRDNTKKVKNTGE</sequence>
<gene>
    <name evidence="8" type="ORF">QYM36_010410</name>
</gene>
<reference evidence="8" key="1">
    <citation type="submission" date="2023-07" db="EMBL/GenBank/DDBJ databases">
        <title>Chromosome-level genome assembly of Artemia franciscana.</title>
        <authorList>
            <person name="Jo E."/>
        </authorList>
    </citation>
    <scope>NUCLEOTIDE SEQUENCE</scope>
    <source>
        <tissue evidence="8">Whole body</tissue>
    </source>
</reference>